<dbReference type="PANTHER" id="PTHR47800">
    <property type="entry name" value="C2 DOMAIN-CONTAINING PROTEIN"/>
    <property type="match status" value="1"/>
</dbReference>
<organism evidence="3 4">
    <name type="scientific">Plectosphaerella cucumerina</name>
    <dbReference type="NCBI Taxonomy" id="40658"/>
    <lineage>
        <taxon>Eukaryota</taxon>
        <taxon>Fungi</taxon>
        <taxon>Dikarya</taxon>
        <taxon>Ascomycota</taxon>
        <taxon>Pezizomycotina</taxon>
        <taxon>Sordariomycetes</taxon>
        <taxon>Hypocreomycetidae</taxon>
        <taxon>Glomerellales</taxon>
        <taxon>Plectosphaerellaceae</taxon>
        <taxon>Plectosphaerella</taxon>
    </lineage>
</organism>
<dbReference type="PANTHER" id="PTHR47800:SF5">
    <property type="entry name" value="FER-1-LIKE PROTEIN 6"/>
    <property type="match status" value="1"/>
</dbReference>
<feature type="domain" description="C2" evidence="2">
    <location>
        <begin position="107"/>
        <end position="235"/>
    </location>
</feature>
<dbReference type="PROSITE" id="PS50004">
    <property type="entry name" value="C2"/>
    <property type="match status" value="1"/>
</dbReference>
<dbReference type="SMART" id="SM00239">
    <property type="entry name" value="C2"/>
    <property type="match status" value="1"/>
</dbReference>
<dbReference type="Proteomes" id="UP000813385">
    <property type="component" value="Unassembled WGS sequence"/>
</dbReference>
<gene>
    <name evidence="3" type="ORF">B0T11DRAFT_316914</name>
</gene>
<evidence type="ECO:0000313" key="4">
    <source>
        <dbReference type="Proteomes" id="UP000813385"/>
    </source>
</evidence>
<dbReference type="OrthoDB" id="73919at2759"/>
<feature type="region of interest" description="Disordered" evidence="1">
    <location>
        <begin position="306"/>
        <end position="332"/>
    </location>
</feature>
<feature type="compositionally biased region" description="Pro residues" evidence="1">
    <location>
        <begin position="494"/>
        <end position="504"/>
    </location>
</feature>
<dbReference type="SUPFAM" id="SSF49562">
    <property type="entry name" value="C2 domain (Calcium/lipid-binding domain, CaLB)"/>
    <property type="match status" value="1"/>
</dbReference>
<feature type="compositionally biased region" description="Polar residues" evidence="1">
    <location>
        <begin position="1"/>
        <end position="22"/>
    </location>
</feature>
<sequence length="646" mass="71655">MSPEATQQGSQSTGTPPSNGVANLSLHDPDEPTQNGDSHIPRSLPVDPEHPPAAEAQPGPTANEPYRFDAAHQHHSQASQLAHHPSDMKGVFTEQKKKIKENLKNNPPGGFDRTPLPDAPPGFTIKIIFHKAENLPVGDISTLSSDPYIHATLKAPIPRRHKEEPDLTWRTRTMRKTTTPEWNEEWIVANVPAAGFTLKCRLYDEDYPDPDDRLGNVTIPCTSLSEDWPGYPPPGREFKAKKRSGSKSAYLVKAIVSKGGAISPSLWVSIQVLGVSQPPHAQMYTVGPSVYFKHFSPTIGRLTGTKVYESPSHDYGGESSMSEGEKEKRRAQRYDFQSNEMQLAGPVPPEMYHRFVEFRQSIGRMFTSQGVRGRILSKALHKQHRRVYNFNKSTEHGFFKPCSEEASIEFLRLAHFDEGGRIFTYVLTLDGMFRFTETGSEFSIDMLSKHTMHSDVATYIACSGEFFIRRLSRPTGSSDPEPAGETHPDDAIPGGPPREPPPYDPAYYQLVIDNDSGTYRPDKSILPLLKEFLEHNFPGLGILAMHCGDDKLKRLKHRQAEVKKREGRSVPMVQMRSPSSSSLSSLSSAESDLGHMEATAGDRPTGHPAKTKREVALDLIENPKRTKDLLEAGGVKNMLRGAGAKA</sequence>
<dbReference type="Gene3D" id="2.60.40.150">
    <property type="entry name" value="C2 domain"/>
    <property type="match status" value="1"/>
</dbReference>
<proteinExistence type="predicted"/>
<protein>
    <submittedName>
        <fullName evidence="3">C2 domain-containing protein</fullName>
    </submittedName>
</protein>
<dbReference type="AlphaFoldDB" id="A0A8K0X8C9"/>
<evidence type="ECO:0000256" key="1">
    <source>
        <dbReference type="SAM" id="MobiDB-lite"/>
    </source>
</evidence>
<evidence type="ECO:0000313" key="3">
    <source>
        <dbReference type="EMBL" id="KAH7368866.1"/>
    </source>
</evidence>
<feature type="compositionally biased region" description="Low complexity" evidence="1">
    <location>
        <begin position="577"/>
        <end position="588"/>
    </location>
</feature>
<feature type="region of interest" description="Disordered" evidence="1">
    <location>
        <begin position="1"/>
        <end position="66"/>
    </location>
</feature>
<dbReference type="InterPro" id="IPR000008">
    <property type="entry name" value="C2_dom"/>
</dbReference>
<dbReference type="Pfam" id="PF00168">
    <property type="entry name" value="C2"/>
    <property type="match status" value="1"/>
</dbReference>
<comment type="caution">
    <text evidence="3">The sequence shown here is derived from an EMBL/GenBank/DDBJ whole genome shotgun (WGS) entry which is preliminary data.</text>
</comment>
<accession>A0A8K0X8C9</accession>
<keyword evidence="4" id="KW-1185">Reference proteome</keyword>
<reference evidence="3" key="1">
    <citation type="journal article" date="2021" name="Nat. Commun.">
        <title>Genetic determinants of endophytism in the Arabidopsis root mycobiome.</title>
        <authorList>
            <person name="Mesny F."/>
            <person name="Miyauchi S."/>
            <person name="Thiergart T."/>
            <person name="Pickel B."/>
            <person name="Atanasova L."/>
            <person name="Karlsson M."/>
            <person name="Huettel B."/>
            <person name="Barry K.W."/>
            <person name="Haridas S."/>
            <person name="Chen C."/>
            <person name="Bauer D."/>
            <person name="Andreopoulos W."/>
            <person name="Pangilinan J."/>
            <person name="LaButti K."/>
            <person name="Riley R."/>
            <person name="Lipzen A."/>
            <person name="Clum A."/>
            <person name="Drula E."/>
            <person name="Henrissat B."/>
            <person name="Kohler A."/>
            <person name="Grigoriev I.V."/>
            <person name="Martin F.M."/>
            <person name="Hacquard S."/>
        </authorList>
    </citation>
    <scope>NUCLEOTIDE SEQUENCE</scope>
    <source>
        <strain evidence="3">MPI-CAGE-AT-0016</strain>
    </source>
</reference>
<dbReference type="InterPro" id="IPR035892">
    <property type="entry name" value="C2_domain_sf"/>
</dbReference>
<dbReference type="EMBL" id="JAGPXD010000002">
    <property type="protein sequence ID" value="KAH7368866.1"/>
    <property type="molecule type" value="Genomic_DNA"/>
</dbReference>
<feature type="region of interest" description="Disordered" evidence="1">
    <location>
        <begin position="473"/>
        <end position="505"/>
    </location>
</feature>
<feature type="region of interest" description="Disordered" evidence="1">
    <location>
        <begin position="560"/>
        <end position="612"/>
    </location>
</feature>
<name>A0A8K0X8C9_9PEZI</name>
<dbReference type="GO" id="GO:0010628">
    <property type="term" value="P:positive regulation of gene expression"/>
    <property type="evidence" value="ECO:0007669"/>
    <property type="project" value="TreeGrafter"/>
</dbReference>
<evidence type="ECO:0000259" key="2">
    <source>
        <dbReference type="PROSITE" id="PS50004"/>
    </source>
</evidence>